<evidence type="ECO:0000259" key="1">
    <source>
        <dbReference type="Pfam" id="PF01408"/>
    </source>
</evidence>
<feature type="domain" description="Gfo/Idh/MocA-like oxidoreductase N-terminal" evidence="1">
    <location>
        <begin position="3"/>
        <end position="128"/>
    </location>
</feature>
<dbReference type="RefSeq" id="WP_312643787.1">
    <property type="nucleotide sequence ID" value="NZ_CP116967.1"/>
</dbReference>
<keyword evidence="3" id="KW-1185">Reference proteome</keyword>
<dbReference type="AlphaFoldDB" id="A0AA96GGP9"/>
<dbReference type="InterPro" id="IPR036291">
    <property type="entry name" value="NAD(P)-bd_dom_sf"/>
</dbReference>
<accession>A0AA96GGP9</accession>
<evidence type="ECO:0000313" key="2">
    <source>
        <dbReference type="EMBL" id="WNM58234.1"/>
    </source>
</evidence>
<dbReference type="SUPFAM" id="SSF51735">
    <property type="entry name" value="NAD(P)-binding Rossmann-fold domains"/>
    <property type="match status" value="1"/>
</dbReference>
<dbReference type="PANTHER" id="PTHR43377:SF1">
    <property type="entry name" value="BILIVERDIN REDUCTASE A"/>
    <property type="match status" value="1"/>
</dbReference>
<reference evidence="2 3" key="1">
    <citation type="submission" date="2023-01" db="EMBL/GenBank/DDBJ databases">
        <title>Cultivation and genomic characterization of new, ubiquitous marine nitrite-oxidizing bacteria from the Nitrospirales.</title>
        <authorList>
            <person name="Mueller A.J."/>
            <person name="Daebeler A."/>
            <person name="Herbold C.W."/>
            <person name="Kirkegaard R.H."/>
            <person name="Daims H."/>
        </authorList>
    </citation>
    <scope>NUCLEOTIDE SEQUENCE [LARGE SCALE GENOMIC DNA]</scope>
    <source>
        <strain evidence="2 3">VA</strain>
    </source>
</reference>
<organism evidence="2 3">
    <name type="scientific">Candidatus Nitrospira allomarina</name>
    <dbReference type="NCBI Taxonomy" id="3020900"/>
    <lineage>
        <taxon>Bacteria</taxon>
        <taxon>Pseudomonadati</taxon>
        <taxon>Nitrospirota</taxon>
        <taxon>Nitrospiria</taxon>
        <taxon>Nitrospirales</taxon>
        <taxon>Nitrospiraceae</taxon>
        <taxon>Nitrospira</taxon>
    </lineage>
</organism>
<dbReference type="Gene3D" id="3.30.360.10">
    <property type="entry name" value="Dihydrodipicolinate Reductase, domain 2"/>
    <property type="match status" value="1"/>
</dbReference>
<dbReference type="EMBL" id="CP116967">
    <property type="protein sequence ID" value="WNM58234.1"/>
    <property type="molecule type" value="Genomic_DNA"/>
</dbReference>
<dbReference type="KEGG" id="nall:PP769_00310"/>
<dbReference type="InterPro" id="IPR000683">
    <property type="entry name" value="Gfo/Idh/MocA-like_OxRdtase_N"/>
</dbReference>
<sequence length="363" mass="40033">MYNVKIFGAGSIGNHLAHASRSLGWNVTICDVDQAALDRTKQTIYPTRYGKWDEAIKLSLVKDAPRGGFDLVVVGTPPDSHLSLALGALEEKPKAILVEKPLCPPNLEQAQALQKMVVESGTFAFVGYDHVVGKAAQETLQAGRQLATIETIDVEFREHWGGIFAAHPWLQGPQDSYLGFWKRGGGASGEHSHAINLWQFLSGGLGKGRITEVSATLDYVQTNMVEYDKLCLLSLRTEAGLLGRVVQDVITSPSRKWARIQGKDGFAELTIGHQPGVDRVDWKTGGDDTQFRTIQKTRPDDFIWELQHIEDVMTGKTKDSVLSLERGLETMLVVAAAHLSSAKKRTVRIDYRKGYTPEALELL</sequence>
<name>A0AA96GGP9_9BACT</name>
<dbReference type="SUPFAM" id="SSF55347">
    <property type="entry name" value="Glyceraldehyde-3-phosphate dehydrogenase-like, C-terminal domain"/>
    <property type="match status" value="1"/>
</dbReference>
<gene>
    <name evidence="2" type="ORF">PP769_00310</name>
</gene>
<proteinExistence type="predicted"/>
<dbReference type="PANTHER" id="PTHR43377">
    <property type="entry name" value="BILIVERDIN REDUCTASE A"/>
    <property type="match status" value="1"/>
</dbReference>
<dbReference type="Proteomes" id="UP001302719">
    <property type="component" value="Chromosome"/>
</dbReference>
<dbReference type="InterPro" id="IPR051450">
    <property type="entry name" value="Gfo/Idh/MocA_Oxidoreductases"/>
</dbReference>
<dbReference type="GO" id="GO:0000166">
    <property type="term" value="F:nucleotide binding"/>
    <property type="evidence" value="ECO:0007669"/>
    <property type="project" value="InterPro"/>
</dbReference>
<protein>
    <submittedName>
        <fullName evidence="2">Gfo/Idh/MocA family oxidoreductase</fullName>
    </submittedName>
</protein>
<dbReference type="Gene3D" id="3.40.50.720">
    <property type="entry name" value="NAD(P)-binding Rossmann-like Domain"/>
    <property type="match status" value="1"/>
</dbReference>
<dbReference type="Pfam" id="PF01408">
    <property type="entry name" value="GFO_IDH_MocA"/>
    <property type="match status" value="1"/>
</dbReference>
<evidence type="ECO:0000313" key="3">
    <source>
        <dbReference type="Proteomes" id="UP001302719"/>
    </source>
</evidence>